<name>A0ABS9M1G8_9BRAD</name>
<gene>
    <name evidence="1" type="ORF">L6637_40075</name>
</gene>
<comment type="caution">
    <text evidence="1">The sequence shown here is derived from an EMBL/GenBank/DDBJ whole genome shotgun (WGS) entry which is preliminary data.</text>
</comment>
<reference evidence="1" key="1">
    <citation type="submission" date="2022-01" db="EMBL/GenBank/DDBJ databases">
        <title>Genome sequnece data of strain Bradyrhizobium sp. nov.</title>
        <authorList>
            <person name="Zhang J."/>
        </authorList>
    </citation>
    <scope>NUCLEOTIDE SEQUENCE</scope>
    <source>
        <strain evidence="1">WYCCWR 12774</strain>
    </source>
</reference>
<keyword evidence="2" id="KW-1185">Reference proteome</keyword>
<dbReference type="EMBL" id="JAKLUA010000033">
    <property type="protein sequence ID" value="MCG2673115.1"/>
    <property type="molecule type" value="Genomic_DNA"/>
</dbReference>
<dbReference type="Proteomes" id="UP001139012">
    <property type="component" value="Unassembled WGS sequence"/>
</dbReference>
<evidence type="ECO:0000313" key="2">
    <source>
        <dbReference type="Proteomes" id="UP001139012"/>
    </source>
</evidence>
<dbReference type="RefSeq" id="WP_237874204.1">
    <property type="nucleotide sequence ID" value="NZ_JAKLUA010000033.1"/>
</dbReference>
<accession>A0ABS9M1G8</accession>
<sequence length="54" mass="6344">MVELITITDSFYAWERLPRSNARSGRIRDARCVFSYIGKLLLATKTYDMHRLAH</sequence>
<organism evidence="1 2">
    <name type="scientific">Bradyrhizobium zhengyangense</name>
    <dbReference type="NCBI Taxonomy" id="2911009"/>
    <lineage>
        <taxon>Bacteria</taxon>
        <taxon>Pseudomonadati</taxon>
        <taxon>Pseudomonadota</taxon>
        <taxon>Alphaproteobacteria</taxon>
        <taxon>Hyphomicrobiales</taxon>
        <taxon>Nitrobacteraceae</taxon>
        <taxon>Bradyrhizobium</taxon>
    </lineage>
</organism>
<evidence type="ECO:0008006" key="3">
    <source>
        <dbReference type="Google" id="ProtNLM"/>
    </source>
</evidence>
<proteinExistence type="predicted"/>
<evidence type="ECO:0000313" key="1">
    <source>
        <dbReference type="EMBL" id="MCG2673115.1"/>
    </source>
</evidence>
<protein>
    <recommendedName>
        <fullName evidence="3">Transposase</fullName>
    </recommendedName>
</protein>